<evidence type="ECO:0000313" key="2">
    <source>
        <dbReference type="EMBL" id="KAL3418121.1"/>
    </source>
</evidence>
<keyword evidence="1" id="KW-0472">Membrane</keyword>
<comment type="caution">
    <text evidence="2">The sequence shown here is derived from an EMBL/GenBank/DDBJ whole genome shotgun (WGS) entry which is preliminary data.</text>
</comment>
<organism evidence="2 3">
    <name type="scientific">Phlyctema vagabunda</name>
    <dbReference type="NCBI Taxonomy" id="108571"/>
    <lineage>
        <taxon>Eukaryota</taxon>
        <taxon>Fungi</taxon>
        <taxon>Dikarya</taxon>
        <taxon>Ascomycota</taxon>
        <taxon>Pezizomycotina</taxon>
        <taxon>Leotiomycetes</taxon>
        <taxon>Helotiales</taxon>
        <taxon>Dermateaceae</taxon>
        <taxon>Phlyctema</taxon>
    </lineage>
</organism>
<sequence length="427" mass="49170">MNPDLEADNESILLPSVTESLTTSHKERILNRIWGFELPTTSRVAKYKGFLEHYESQVTEEEHIDTIDAVIHTHGDILYFIDALKRNPQLSRSDLQKSLELSARCSTITSGSSLETLRHLRELDTARAIDSALATAVRIMYAVHLSTNSGRILVGQSATTWEASKSLETILQETFPTHDLADEPNSPIKANKLRLRYLETHVDVQVVWTRHLPDHLKLDIGPRQKVLRVFELASLLEMTYEVMSNEPYQLDLHHSLLKGCYAPEFLHETLRTIALLFPTQDRQWLERKINPRSRWFRIGRRESRQLDKRLSAPFKSHHGETLHDRPLTTRRELFARYPHWAVRLHTIYAEAEDPTPVSWFGKWAERRKAARHTFWLTFVGFMVAILFGILASILAAVQIWLSYCQWQGENASVVCRTPTQPVISGSP</sequence>
<dbReference type="Proteomes" id="UP001629113">
    <property type="component" value="Unassembled WGS sequence"/>
</dbReference>
<name>A0ABR4P4A0_9HELO</name>
<keyword evidence="3" id="KW-1185">Reference proteome</keyword>
<reference evidence="2 3" key="1">
    <citation type="submission" date="2024-06" db="EMBL/GenBank/DDBJ databases">
        <title>Complete genome of Phlyctema vagabunda strain 19-DSS-EL-015.</title>
        <authorList>
            <person name="Fiorenzani C."/>
        </authorList>
    </citation>
    <scope>NUCLEOTIDE SEQUENCE [LARGE SCALE GENOMIC DNA]</scope>
    <source>
        <strain evidence="2 3">19-DSS-EL-015</strain>
    </source>
</reference>
<protein>
    <submittedName>
        <fullName evidence="2">Uncharacterized protein</fullName>
    </submittedName>
</protein>
<keyword evidence="1" id="KW-0812">Transmembrane</keyword>
<evidence type="ECO:0000256" key="1">
    <source>
        <dbReference type="SAM" id="Phobius"/>
    </source>
</evidence>
<keyword evidence="1" id="KW-1133">Transmembrane helix</keyword>
<accession>A0ABR4P4A0</accession>
<feature type="transmembrane region" description="Helical" evidence="1">
    <location>
        <begin position="374"/>
        <end position="401"/>
    </location>
</feature>
<proteinExistence type="predicted"/>
<evidence type="ECO:0000313" key="3">
    <source>
        <dbReference type="Proteomes" id="UP001629113"/>
    </source>
</evidence>
<gene>
    <name evidence="2" type="ORF">PVAG01_09836</name>
</gene>
<dbReference type="EMBL" id="JBFCZG010000009">
    <property type="protein sequence ID" value="KAL3418121.1"/>
    <property type="molecule type" value="Genomic_DNA"/>
</dbReference>